<reference evidence="3" key="3">
    <citation type="journal article" date="2011" name="Nat. Genet.">
        <title>The Arabidopsis lyrata genome sequence and the basis of rapid genome size change.</title>
        <authorList>
            <person name="Hu T.T."/>
            <person name="Pattyn P."/>
            <person name="Bakker E.G."/>
            <person name="Cao J."/>
            <person name="Cheng J.-F."/>
            <person name="Clark R.M."/>
            <person name="Fahlgren N."/>
            <person name="Fawcett J.A."/>
            <person name="Grimwood J."/>
            <person name="Gundlach H."/>
            <person name="Haberer G."/>
            <person name="Hollister J.D."/>
            <person name="Ossowski S."/>
            <person name="Ottilar R.P."/>
            <person name="Salamov A.A."/>
            <person name="Schneeberger K."/>
            <person name="Spannagl M."/>
            <person name="Wang X."/>
            <person name="Yang L."/>
            <person name="Nasrallah M.E."/>
            <person name="Bergelson J."/>
            <person name="Carrington J.C."/>
            <person name="Gaut B.S."/>
            <person name="Schmutz J."/>
            <person name="Mayer K.F.X."/>
            <person name="Van de Peer Y."/>
            <person name="Grigoriev I.V."/>
            <person name="Nordborg M."/>
            <person name="Weigel D."/>
            <person name="Guo Y.-L."/>
        </authorList>
    </citation>
    <scope>NUCLEOTIDE SEQUENCE [LARGE SCALE GENOMIC DNA]</scope>
    <source>
        <strain evidence="3">cv. MN47</strain>
    </source>
</reference>
<accession>D7MQB9</accession>
<evidence type="ECO:0000313" key="2">
    <source>
        <dbReference type="EMBL" id="EFH40340.1"/>
    </source>
</evidence>
<evidence type="ECO:0000313" key="3">
    <source>
        <dbReference type="Proteomes" id="UP000008694"/>
    </source>
</evidence>
<organism evidence="3">
    <name type="scientific">Arabidopsis lyrata subsp. lyrata</name>
    <name type="common">Lyre-leaved rock-cress</name>
    <dbReference type="NCBI Taxonomy" id="81972"/>
    <lineage>
        <taxon>Eukaryota</taxon>
        <taxon>Viridiplantae</taxon>
        <taxon>Streptophyta</taxon>
        <taxon>Embryophyta</taxon>
        <taxon>Tracheophyta</taxon>
        <taxon>Spermatophyta</taxon>
        <taxon>Magnoliopsida</taxon>
        <taxon>eudicotyledons</taxon>
        <taxon>Gunneridae</taxon>
        <taxon>Pentapetalae</taxon>
        <taxon>rosids</taxon>
        <taxon>malvids</taxon>
        <taxon>Brassicales</taxon>
        <taxon>Brassicaceae</taxon>
        <taxon>Camelineae</taxon>
        <taxon>Arabidopsis</taxon>
    </lineage>
</organism>
<dbReference type="HOGENOM" id="CLU_3127059_0_0_1"/>
<dbReference type="AlphaFoldDB" id="D7MQB9"/>
<name>D7MQB9_ARALL</name>
<keyword evidence="3" id="KW-1185">Reference proteome</keyword>
<dbReference type="Gramene" id="scaffold_800219.1">
    <property type="protein sequence ID" value="scaffold_800219.1"/>
    <property type="gene ID" value="scaffold_800219.1"/>
</dbReference>
<reference evidence="2" key="1">
    <citation type="submission" date="2009-11" db="EMBL/GenBank/DDBJ databases">
        <authorList>
            <consortium name="US DOE Joint Genome Institute (JGI-PGF)"/>
            <person name="Ottilar R."/>
            <person name="Schmutz J."/>
            <person name="Salamov A."/>
            <person name="Cheng J.F."/>
            <person name="Lucas S."/>
            <person name="Pitluck S."/>
            <person name="Gundlach H."/>
            <person name="Guo Y."/>
            <person name="Haberer G."/>
            <person name="Nasrallah J."/>
            <person name="Mayer K.F.X."/>
            <person name="van de Peer Y."/>
            <person name="Weigel D."/>
            <person name="Grigoriev I.V."/>
        </authorList>
    </citation>
    <scope>NUCLEOTIDE SEQUENCE</scope>
</reference>
<gene>
    <name evidence="1" type="ORF">ARALYDRAFT_916819</name>
    <name evidence="2" type="ORF">ARALYDRAFT_918115</name>
</gene>
<protein>
    <submittedName>
        <fullName evidence="2">Expressed protein</fullName>
    </submittedName>
</protein>
<evidence type="ECO:0000313" key="1">
    <source>
        <dbReference type="EMBL" id="EFH39681.1"/>
    </source>
</evidence>
<sequence>MVSLRGEASGLAGGQLLLREVFCFGFRDLSIDGWLCLCKPLQRLESSSDS</sequence>
<dbReference type="Gramene" id="scaffold_801515.1">
    <property type="protein sequence ID" value="scaffold_801515.1"/>
    <property type="gene ID" value="scaffold_801515.1"/>
</dbReference>
<dbReference type="EMBL" id="GL348720">
    <property type="protein sequence ID" value="EFH39681.1"/>
    <property type="molecule type" value="Genomic_DNA"/>
</dbReference>
<reference evidence="2" key="2">
    <citation type="submission" date="2010-06" db="EMBL/GenBank/DDBJ databases">
        <title>The basis of rapid genome size change in Arabidopsis.</title>
        <authorList>
            <person name="Bakker E."/>
            <person name="Bergelson J."/>
            <person name="Cheng J.F."/>
            <person name="Clark R.M."/>
            <person name="Fawcett J."/>
            <person name="Gaut B."/>
            <person name="Grigoriev I."/>
            <person name="Gundlach H."/>
            <person name="Guo Y."/>
            <person name="Haberer G."/>
            <person name="Hollister J."/>
            <person name="Hu T.T."/>
            <person name="Mayer K.F.X."/>
            <person name="Nasrallah J."/>
            <person name="Nordborg M."/>
            <person name="Otillar R."/>
            <person name="Pattyn P."/>
            <person name="Schmutz J."/>
            <person name="Spannagl M."/>
            <person name="van de Peer Y."/>
            <person name="Wang X."/>
            <person name="Weigel D."/>
            <person name="Yang L."/>
        </authorList>
    </citation>
    <scope>NUCLEOTIDE SEQUENCE</scope>
</reference>
<dbReference type="Proteomes" id="UP000008694">
    <property type="component" value="Unassembled WGS sequence"/>
</dbReference>
<dbReference type="EMBL" id="GL348720">
    <property type="protein sequence ID" value="EFH40340.1"/>
    <property type="molecule type" value="Genomic_DNA"/>
</dbReference>
<proteinExistence type="predicted"/>